<protein>
    <submittedName>
        <fullName evidence="1">Uncharacterized protein</fullName>
    </submittedName>
</protein>
<dbReference type="AlphaFoldDB" id="A0A644XK72"/>
<proteinExistence type="predicted"/>
<name>A0A644XK72_9ZZZZ</name>
<sequence length="48" mass="5480">MNARDFSKKNLCFALPVHENCIIMEIEMDKKPGDKGVRVTEVRRCAGE</sequence>
<reference evidence="1" key="1">
    <citation type="submission" date="2019-08" db="EMBL/GenBank/DDBJ databases">
        <authorList>
            <person name="Kucharzyk K."/>
            <person name="Murdoch R.W."/>
            <person name="Higgins S."/>
            <person name="Loffler F."/>
        </authorList>
    </citation>
    <scope>NUCLEOTIDE SEQUENCE</scope>
</reference>
<accession>A0A644XK72</accession>
<gene>
    <name evidence="1" type="ORF">SDC9_62524</name>
</gene>
<evidence type="ECO:0000313" key="1">
    <source>
        <dbReference type="EMBL" id="MPM16148.1"/>
    </source>
</evidence>
<comment type="caution">
    <text evidence="1">The sequence shown here is derived from an EMBL/GenBank/DDBJ whole genome shotgun (WGS) entry which is preliminary data.</text>
</comment>
<organism evidence="1">
    <name type="scientific">bioreactor metagenome</name>
    <dbReference type="NCBI Taxonomy" id="1076179"/>
    <lineage>
        <taxon>unclassified sequences</taxon>
        <taxon>metagenomes</taxon>
        <taxon>ecological metagenomes</taxon>
    </lineage>
</organism>
<dbReference type="EMBL" id="VSSQ01002559">
    <property type="protein sequence ID" value="MPM16148.1"/>
    <property type="molecule type" value="Genomic_DNA"/>
</dbReference>